<gene>
    <name evidence="2" type="ORF">OVY01_17780</name>
</gene>
<protein>
    <submittedName>
        <fullName evidence="2">GDSL-type esterase/lipase family protein</fullName>
    </submittedName>
</protein>
<dbReference type="SUPFAM" id="SSF52266">
    <property type="entry name" value="SGNH hydrolase"/>
    <property type="match status" value="1"/>
</dbReference>
<keyword evidence="3" id="KW-1185">Reference proteome</keyword>
<feature type="domain" description="SGNH hydrolase-type esterase" evidence="1">
    <location>
        <begin position="146"/>
        <end position="349"/>
    </location>
</feature>
<dbReference type="Gene3D" id="3.40.50.1110">
    <property type="entry name" value="SGNH hydrolase"/>
    <property type="match status" value="1"/>
</dbReference>
<dbReference type="InterPro" id="IPR053140">
    <property type="entry name" value="GDSL_Rv0518-like"/>
</dbReference>
<comment type="caution">
    <text evidence="2">The sequence shown here is derived from an EMBL/GenBank/DDBJ whole genome shotgun (WGS) entry which is preliminary data.</text>
</comment>
<accession>A0ABT3ZR37</accession>
<proteinExistence type="predicted"/>
<dbReference type="InterPro" id="IPR036514">
    <property type="entry name" value="SGNH_hydro_sf"/>
</dbReference>
<dbReference type="EMBL" id="JAPMXC010000010">
    <property type="protein sequence ID" value="MCY0389005.1"/>
    <property type="molecule type" value="Genomic_DNA"/>
</dbReference>
<dbReference type="PANTHER" id="PTHR43784">
    <property type="entry name" value="GDSL-LIKE LIPASE/ACYLHYDROLASE, PUTATIVE (AFU_ORTHOLOGUE AFUA_2G00820)-RELATED"/>
    <property type="match status" value="1"/>
</dbReference>
<organism evidence="2 3">
    <name type="scientific">Robbsia betulipollinis</name>
    <dbReference type="NCBI Taxonomy" id="2981849"/>
    <lineage>
        <taxon>Bacteria</taxon>
        <taxon>Pseudomonadati</taxon>
        <taxon>Pseudomonadota</taxon>
        <taxon>Betaproteobacteria</taxon>
        <taxon>Burkholderiales</taxon>
        <taxon>Burkholderiaceae</taxon>
        <taxon>Robbsia</taxon>
    </lineage>
</organism>
<dbReference type="PANTHER" id="PTHR43784:SF2">
    <property type="entry name" value="GDSL-LIKE LIPASE_ACYLHYDROLASE, PUTATIVE (AFU_ORTHOLOGUE AFUA_2G00820)-RELATED"/>
    <property type="match status" value="1"/>
</dbReference>
<evidence type="ECO:0000259" key="1">
    <source>
        <dbReference type="Pfam" id="PF13472"/>
    </source>
</evidence>
<evidence type="ECO:0000313" key="3">
    <source>
        <dbReference type="Proteomes" id="UP001082899"/>
    </source>
</evidence>
<evidence type="ECO:0000313" key="2">
    <source>
        <dbReference type="EMBL" id="MCY0389005.1"/>
    </source>
</evidence>
<dbReference type="Pfam" id="PF13472">
    <property type="entry name" value="Lipase_GDSL_2"/>
    <property type="match status" value="1"/>
</dbReference>
<reference evidence="2" key="1">
    <citation type="submission" date="2022-11" db="EMBL/GenBank/DDBJ databases">
        <title>Robbsia betulipollinis sp. nov., isolated from pollen of birch (Betula pendula).</title>
        <authorList>
            <person name="Shi H."/>
            <person name="Ambika Manirajan B."/>
            <person name="Ratering S."/>
            <person name="Geissler-Plaum R."/>
            <person name="Schnell S."/>
        </authorList>
    </citation>
    <scope>NUCLEOTIDE SEQUENCE</scope>
    <source>
        <strain evidence="2">Bb-Pol-6</strain>
    </source>
</reference>
<sequence length="361" mass="37045">MKPTVGSRGVVRLHFSNFFGTAPITIGAVHIGRQTTGAGVTGDTGVTFGGAASVTIAAGGFATSDNVNLTFAYGDILSVTEYVSGSWASLTAHAQGVNVVTNYVTAAGAGDQTQDVAGTAFKYTTFNTFLLDRVDVLGDYKETIAAFGSSTTDGYQSGRDQHMTYPEQLAAALHAAGHDDIAVANVGIYGTTVLGTGATAGVNRFVRDVAALPGVTSVIDYLGANDLRTDCITAASLIDGKQNLIAQAHTAGLRIIEGITAPSTFCGAQNPSGFGTRFAQGSGEEAQRFLLNTWQTSTQPSSVNGTTVQPPASDGTIDFATALADPSNTSYLLPAYDSGDDIHPNASGYGVMAATVPLSLF</sequence>
<dbReference type="Proteomes" id="UP001082899">
    <property type="component" value="Unassembled WGS sequence"/>
</dbReference>
<dbReference type="InterPro" id="IPR013830">
    <property type="entry name" value="SGNH_hydro"/>
</dbReference>
<name>A0ABT3ZR37_9BURK</name>